<evidence type="ECO:0000313" key="3">
    <source>
        <dbReference type="Proteomes" id="UP001328107"/>
    </source>
</evidence>
<dbReference type="AlphaFoldDB" id="A0AAN5D528"/>
<name>A0AAN5D528_9BILA</name>
<dbReference type="Proteomes" id="UP001328107">
    <property type="component" value="Unassembled WGS sequence"/>
</dbReference>
<evidence type="ECO:0000313" key="2">
    <source>
        <dbReference type="EMBL" id="GMR56678.1"/>
    </source>
</evidence>
<dbReference type="EMBL" id="BTRK01000006">
    <property type="protein sequence ID" value="GMR56678.1"/>
    <property type="molecule type" value="Genomic_DNA"/>
</dbReference>
<evidence type="ECO:0000256" key="1">
    <source>
        <dbReference type="SAM" id="MobiDB-lite"/>
    </source>
</evidence>
<feature type="compositionally biased region" description="Pro residues" evidence="1">
    <location>
        <begin position="23"/>
        <end position="37"/>
    </location>
</feature>
<feature type="region of interest" description="Disordered" evidence="1">
    <location>
        <begin position="135"/>
        <end position="158"/>
    </location>
</feature>
<gene>
    <name evidence="2" type="ORF">PMAYCL1PPCAC_26873</name>
</gene>
<sequence length="205" mass="23670">MRNREAPTGKPSGQGCDEYRSILPPPSLPVTRPQPAPPLAIHARVSRVACSSCSPSARLRPASCRKRSKNVRFPPHHLSQGSRSARRHVLRLDHPPQLRLRHHRVPALRCPSRRHRDPPRIHRLRCLVRLRGLRPLAPRPQTRPEVPDRHPPRGRVRRPQLRVPRLLSAHHHVYSSHRLRSQPRIQLRGSHTRQLRVYPIPSTLP</sequence>
<protein>
    <submittedName>
        <fullName evidence="2">Uncharacterized protein</fullName>
    </submittedName>
</protein>
<proteinExistence type="predicted"/>
<organism evidence="2 3">
    <name type="scientific">Pristionchus mayeri</name>
    <dbReference type="NCBI Taxonomy" id="1317129"/>
    <lineage>
        <taxon>Eukaryota</taxon>
        <taxon>Metazoa</taxon>
        <taxon>Ecdysozoa</taxon>
        <taxon>Nematoda</taxon>
        <taxon>Chromadorea</taxon>
        <taxon>Rhabditida</taxon>
        <taxon>Rhabditina</taxon>
        <taxon>Diplogasteromorpha</taxon>
        <taxon>Diplogasteroidea</taxon>
        <taxon>Neodiplogasteridae</taxon>
        <taxon>Pristionchus</taxon>
    </lineage>
</organism>
<keyword evidence="3" id="KW-1185">Reference proteome</keyword>
<accession>A0AAN5D528</accession>
<comment type="caution">
    <text evidence="2">The sequence shown here is derived from an EMBL/GenBank/DDBJ whole genome shotgun (WGS) entry which is preliminary data.</text>
</comment>
<reference evidence="3" key="1">
    <citation type="submission" date="2022-10" db="EMBL/GenBank/DDBJ databases">
        <title>Genome assembly of Pristionchus species.</title>
        <authorList>
            <person name="Yoshida K."/>
            <person name="Sommer R.J."/>
        </authorList>
    </citation>
    <scope>NUCLEOTIDE SEQUENCE [LARGE SCALE GENOMIC DNA]</scope>
    <source>
        <strain evidence="3">RS5460</strain>
    </source>
</reference>
<feature type="region of interest" description="Disordered" evidence="1">
    <location>
        <begin position="1"/>
        <end position="37"/>
    </location>
</feature>
<feature type="region of interest" description="Disordered" evidence="1">
    <location>
        <begin position="58"/>
        <end position="86"/>
    </location>
</feature>